<dbReference type="Proteomes" id="UP000465712">
    <property type="component" value="Unassembled WGS sequence"/>
</dbReference>
<dbReference type="EMBL" id="WXWW01000078">
    <property type="protein sequence ID" value="NAW64538.1"/>
    <property type="molecule type" value="Genomic_DNA"/>
</dbReference>
<comment type="caution">
    <text evidence="2">The sequence shown here is derived from an EMBL/GenBank/DDBJ whole genome shotgun (WGS) entry which is preliminary data.</text>
</comment>
<evidence type="ECO:0000313" key="3">
    <source>
        <dbReference type="Proteomes" id="UP000465712"/>
    </source>
</evidence>
<dbReference type="InterPro" id="IPR003491">
    <property type="entry name" value="REP-like_C"/>
</dbReference>
<gene>
    <name evidence="2" type="ORF">CAG72_04840</name>
</gene>
<evidence type="ECO:0000313" key="2">
    <source>
        <dbReference type="EMBL" id="NAW64538.1"/>
    </source>
</evidence>
<dbReference type="Pfam" id="PF02486">
    <property type="entry name" value="Rep_trans"/>
    <property type="match status" value="1"/>
</dbReference>
<organism evidence="2 3">
    <name type="scientific">Photobacterium halotolerans</name>
    <dbReference type="NCBI Taxonomy" id="265726"/>
    <lineage>
        <taxon>Bacteria</taxon>
        <taxon>Pseudomonadati</taxon>
        <taxon>Pseudomonadota</taxon>
        <taxon>Gammaproteobacteria</taxon>
        <taxon>Vibrionales</taxon>
        <taxon>Vibrionaceae</taxon>
        <taxon>Photobacterium</taxon>
    </lineage>
</organism>
<protein>
    <submittedName>
        <fullName evidence="2">Replication protein</fullName>
    </submittedName>
</protein>
<sequence length="429" mass="48090">MKTIIDFLSFTWTPVELAHVLELAKAGATVKAVRHFDFVESGQRVDNFALDTGKIDYAAEVRRLLKNTDFVIGADARRFHEVKSDLLDHFGLNTMDCLCRGEIDRFINRLNHGLGKFGNEWTFTLRAGGFSGYPQSASIMVNGQQAGLCAWGAKQHGCYVSFSGTGCVALDMPEVHKMLNDLPGAKITRADVAYDCFNGEFGINLARQMAKEGCFITRGRPCSYTYIESGHMAKVCDYQTQSGTSQSLKKRYGLVPESGRSFYVGSRDAGKMLRVYEKGKQLKSDQHPEWVRWELELRSKDRVIPFDILIDADKYFAGAYPALSRICEAEQCAIATHKRHYMTSVENAVKHGATQCGKLVNYMRQVLELSPEQVVKQLTSHLEPYEIPDRLNAPVTGDSDASEKVPLADLLALRQRSQRNAIYQRLMTA</sequence>
<reference evidence="2 3" key="1">
    <citation type="submission" date="2017-05" db="EMBL/GenBank/DDBJ databases">
        <title>High clonality and local adaptation shapes Vibrionaceae linages within an endangered oasis.</title>
        <authorList>
            <person name="Vazquez-Rosas-Landa M."/>
        </authorList>
    </citation>
    <scope>NUCLEOTIDE SEQUENCE [LARGE SCALE GENOMIC DNA]</scope>
    <source>
        <strain evidence="2 3">P46_P4S1P180</strain>
    </source>
</reference>
<dbReference type="AlphaFoldDB" id="A0A7X4W9G3"/>
<feature type="domain" description="Replication initiation protein-like C-terminal" evidence="1">
    <location>
        <begin position="185"/>
        <end position="330"/>
    </location>
</feature>
<dbReference type="RefSeq" id="WP_161443299.1">
    <property type="nucleotide sequence ID" value="NZ_WXWW01000078.1"/>
</dbReference>
<name>A0A7X4W9G3_9GAMM</name>
<accession>A0A7X4W9G3</accession>
<evidence type="ECO:0000259" key="1">
    <source>
        <dbReference type="Pfam" id="PF02486"/>
    </source>
</evidence>
<proteinExistence type="predicted"/>